<sequence length="248" mass="28635">MDQGELEKMARPKVVAIIQARVGSARLPYKVFRAIEGRTMLERVVQRVGLAETVDQVVITTTTEAGDNAIADLSLQRDWLCYRGDEQNLLNSFYKAARMFAADAVVRICGDCPLIDPVVIDEAVEKFLERYPDIDYVSNVLPRTFPRGLDVEVISIDALHKEWNELTKWLDYVTLRIRKNPENYRTANVSCDRDYSYMRWTVDTAKDLEFVRKVYRYLLGDSFGWEEVVDLLDKNPGWVIRDTQTDPN</sequence>
<dbReference type="PANTHER" id="PTHR42866:SF1">
    <property type="entry name" value="SPORE COAT POLYSACCHARIDE BIOSYNTHESIS PROTEIN SPSF"/>
    <property type="match status" value="1"/>
</dbReference>
<organism evidence="1">
    <name type="scientific">marine sediment metagenome</name>
    <dbReference type="NCBI Taxonomy" id="412755"/>
    <lineage>
        <taxon>unclassified sequences</taxon>
        <taxon>metagenomes</taxon>
        <taxon>ecological metagenomes</taxon>
    </lineage>
</organism>
<dbReference type="InterPro" id="IPR003329">
    <property type="entry name" value="Cytidylyl_trans"/>
</dbReference>
<comment type="caution">
    <text evidence="1">The sequence shown here is derived from an EMBL/GenBank/DDBJ whole genome shotgun (WGS) entry which is preliminary data.</text>
</comment>
<protein>
    <recommendedName>
        <fullName evidence="2">MobA-like NTP transferase domain-containing protein</fullName>
    </recommendedName>
</protein>
<reference evidence="1" key="1">
    <citation type="journal article" date="2015" name="Nature">
        <title>Complex archaea that bridge the gap between prokaryotes and eukaryotes.</title>
        <authorList>
            <person name="Spang A."/>
            <person name="Saw J.H."/>
            <person name="Jorgensen S.L."/>
            <person name="Zaremba-Niedzwiedzka K."/>
            <person name="Martijn J."/>
            <person name="Lind A.E."/>
            <person name="van Eijk R."/>
            <person name="Schleper C."/>
            <person name="Guy L."/>
            <person name="Ettema T.J."/>
        </authorList>
    </citation>
    <scope>NUCLEOTIDE SEQUENCE</scope>
</reference>
<dbReference type="CDD" id="cd02518">
    <property type="entry name" value="GT2_SpsF"/>
    <property type="match status" value="1"/>
</dbReference>
<dbReference type="Gene3D" id="3.90.550.10">
    <property type="entry name" value="Spore Coat Polysaccharide Biosynthesis Protein SpsA, Chain A"/>
    <property type="match status" value="1"/>
</dbReference>
<dbReference type="EMBL" id="LAZR01000364">
    <property type="protein sequence ID" value="KKN72321.1"/>
    <property type="molecule type" value="Genomic_DNA"/>
</dbReference>
<proteinExistence type="predicted"/>
<dbReference type="AlphaFoldDB" id="A0A0F9VFI5"/>
<name>A0A0F9VFI5_9ZZZZ</name>
<dbReference type="SUPFAM" id="SSF53448">
    <property type="entry name" value="Nucleotide-diphospho-sugar transferases"/>
    <property type="match status" value="1"/>
</dbReference>
<evidence type="ECO:0000313" key="1">
    <source>
        <dbReference type="EMBL" id="KKN72321.1"/>
    </source>
</evidence>
<accession>A0A0F9VFI5</accession>
<gene>
    <name evidence="1" type="ORF">LCGC14_0411480</name>
</gene>
<evidence type="ECO:0008006" key="2">
    <source>
        <dbReference type="Google" id="ProtNLM"/>
    </source>
</evidence>
<dbReference type="GO" id="GO:0005829">
    <property type="term" value="C:cytosol"/>
    <property type="evidence" value="ECO:0007669"/>
    <property type="project" value="TreeGrafter"/>
</dbReference>
<dbReference type="Pfam" id="PF02348">
    <property type="entry name" value="CTP_transf_3"/>
    <property type="match status" value="1"/>
</dbReference>
<dbReference type="PANTHER" id="PTHR42866">
    <property type="entry name" value="3-DEOXY-MANNO-OCTULOSONATE CYTIDYLYLTRANSFERASE"/>
    <property type="match status" value="1"/>
</dbReference>
<dbReference type="InterPro" id="IPR029044">
    <property type="entry name" value="Nucleotide-diphossugar_trans"/>
</dbReference>